<reference evidence="1 2" key="2">
    <citation type="submission" date="2016-12" db="EMBL/GenBank/DDBJ databases">
        <title>Draft Genome Sequence of Cystobacter ferrugineus Strain Cbfe23.</title>
        <authorList>
            <person name="Akbar S."/>
            <person name="Dowd S.E."/>
            <person name="Stevens D.C."/>
        </authorList>
    </citation>
    <scope>NUCLEOTIDE SEQUENCE [LARGE SCALE GENOMIC DNA]</scope>
    <source>
        <strain evidence="1 2">Cbfe23</strain>
    </source>
</reference>
<sequence length="80" mass="9332">MACLPPKPNPTELRLPVWAEQYRIEDYRNVHCRLYSRCIDTAVREDWEGFTCQKCALFRRDEAPHAASHAFDQPADNGRP</sequence>
<dbReference type="EMBL" id="MPIN01000008">
    <property type="protein sequence ID" value="OJH37431.1"/>
    <property type="molecule type" value="Genomic_DNA"/>
</dbReference>
<dbReference type="AlphaFoldDB" id="A0A1L9B5A3"/>
<dbReference type="Proteomes" id="UP000182229">
    <property type="component" value="Unassembled WGS sequence"/>
</dbReference>
<name>A0A1L9B5A3_9BACT</name>
<evidence type="ECO:0000313" key="1">
    <source>
        <dbReference type="EMBL" id="OJH37431.1"/>
    </source>
</evidence>
<accession>A0A1L9B5A3</accession>
<proteinExistence type="predicted"/>
<keyword evidence="2" id="KW-1185">Reference proteome</keyword>
<comment type="caution">
    <text evidence="1">The sequence shown here is derived from an EMBL/GenBank/DDBJ whole genome shotgun (WGS) entry which is preliminary data.</text>
</comment>
<dbReference type="OrthoDB" id="5382686at2"/>
<evidence type="ECO:0000313" key="2">
    <source>
        <dbReference type="Proteomes" id="UP000182229"/>
    </source>
</evidence>
<protein>
    <submittedName>
        <fullName evidence="1">Uncharacterized protein</fullName>
    </submittedName>
</protein>
<organism evidence="1 2">
    <name type="scientific">Cystobacter ferrugineus</name>
    <dbReference type="NCBI Taxonomy" id="83449"/>
    <lineage>
        <taxon>Bacteria</taxon>
        <taxon>Pseudomonadati</taxon>
        <taxon>Myxococcota</taxon>
        <taxon>Myxococcia</taxon>
        <taxon>Myxococcales</taxon>
        <taxon>Cystobacterineae</taxon>
        <taxon>Archangiaceae</taxon>
        <taxon>Cystobacter</taxon>
    </lineage>
</organism>
<dbReference type="RefSeq" id="WP_071901767.1">
    <property type="nucleotide sequence ID" value="NZ_MPIN01000008.1"/>
</dbReference>
<gene>
    <name evidence="1" type="ORF">BON30_29570</name>
</gene>
<reference evidence="2" key="1">
    <citation type="submission" date="2016-11" db="EMBL/GenBank/DDBJ databases">
        <authorList>
            <person name="Shukria A."/>
            <person name="Stevens D.C."/>
        </authorList>
    </citation>
    <scope>NUCLEOTIDE SEQUENCE [LARGE SCALE GENOMIC DNA]</scope>
    <source>
        <strain evidence="2">Cbfe23</strain>
    </source>
</reference>